<gene>
    <name evidence="2" type="ORF">T190423A01A_30179</name>
</gene>
<dbReference type="SUPFAM" id="SSF56601">
    <property type="entry name" value="beta-lactamase/transpeptidase-like"/>
    <property type="match status" value="1"/>
</dbReference>
<dbReference type="RefSeq" id="WP_348717020.1">
    <property type="nucleotide sequence ID" value="NZ_CAXJIO010000012.1"/>
</dbReference>
<protein>
    <submittedName>
        <fullName evidence="2">TPR_REGION domain-containing protein</fullName>
    </submittedName>
</protein>
<dbReference type="PANTHER" id="PTHR46825:SF12">
    <property type="entry name" value="PENICILLIN-BINDING PROTEIN 4"/>
    <property type="match status" value="1"/>
</dbReference>
<reference evidence="2 3" key="1">
    <citation type="submission" date="2024-05" db="EMBL/GenBank/DDBJ databases">
        <authorList>
            <person name="Duchaud E."/>
        </authorList>
    </citation>
    <scope>NUCLEOTIDE SEQUENCE [LARGE SCALE GENOMIC DNA]</scope>
    <source>
        <strain evidence="2">Ena-SAMPLE-TAB-13-05-2024-13:56:06:370-140308</strain>
    </source>
</reference>
<proteinExistence type="predicted"/>
<dbReference type="Proteomes" id="UP001497527">
    <property type="component" value="Unassembled WGS sequence"/>
</dbReference>
<sequence length="613" mass="69680">MKKSISVLLILFFFQSCIKKSTQKKESTIANNELIKKVETGLTTRVHINGDATWAIEERMKHYGIPGVSIAVIHDGKIAWAKGYGIINKESKTPVTKNTLFQAAATSMPVSAYGALHLVEQDKVDLDENINNYLKSWKVPENEFTKKKKVTLRNLLNHSAGIYPRGTGRYNRDETIPSLVEILNGAYPAKNEPITTNKVPEESVRFAYASYVPVQQLMLEIEKKPFPEIMNEFVLQPLEMNSSTYNQTLTTAQQSIAATGYLKDGSMVEGRSKIYPAMASHGLWTTAEDYAKFIANVQQTLKGNPTKALSKKLTKLMGTPYGVSDSDWSFTLGLGFQLLNRSNDIYLRHHGWNEGFYAEIMAHRDKGYGVVVLTNSTFPEFNAEVIRSVALAYNWDNFVPKYQKKAITPSGVTQLTGRYQFNNTILEVFQKDNQLYLKNILKTTPNELIKISDSLFVKRNSPLHIQFKTDAKSGKMQMLQLWNNGTIYSTYVKVDHQKKEPVEYILEGNYKKALSVYMNLKKQDANHPAVTEAYIDDLGYDFYHEGRMELSLNTFKININLYPDSFKVYESYAEACLKARKNDLAMINYAKSLELNPQNNKAKARLKELQKNK</sequence>
<evidence type="ECO:0000313" key="3">
    <source>
        <dbReference type="Proteomes" id="UP001497527"/>
    </source>
</evidence>
<dbReference type="SUPFAM" id="SSF48452">
    <property type="entry name" value="TPR-like"/>
    <property type="match status" value="1"/>
</dbReference>
<dbReference type="EMBL" id="CAXJIO010000012">
    <property type="protein sequence ID" value="CAL2103065.1"/>
    <property type="molecule type" value="Genomic_DNA"/>
</dbReference>
<dbReference type="Pfam" id="PF00144">
    <property type="entry name" value="Beta-lactamase"/>
    <property type="match status" value="1"/>
</dbReference>
<evidence type="ECO:0000259" key="1">
    <source>
        <dbReference type="Pfam" id="PF00144"/>
    </source>
</evidence>
<dbReference type="PROSITE" id="PS51257">
    <property type="entry name" value="PROKAR_LIPOPROTEIN"/>
    <property type="match status" value="1"/>
</dbReference>
<dbReference type="Gene3D" id="1.25.40.10">
    <property type="entry name" value="Tetratricopeptide repeat domain"/>
    <property type="match status" value="1"/>
</dbReference>
<dbReference type="InterPro" id="IPR050491">
    <property type="entry name" value="AmpC-like"/>
</dbReference>
<dbReference type="InterPro" id="IPR012338">
    <property type="entry name" value="Beta-lactam/transpept-like"/>
</dbReference>
<dbReference type="PANTHER" id="PTHR46825">
    <property type="entry name" value="D-ALANYL-D-ALANINE-CARBOXYPEPTIDASE/ENDOPEPTIDASE AMPH"/>
    <property type="match status" value="1"/>
</dbReference>
<comment type="caution">
    <text evidence="2">The sequence shown here is derived from an EMBL/GenBank/DDBJ whole genome shotgun (WGS) entry which is preliminary data.</text>
</comment>
<evidence type="ECO:0000313" key="2">
    <source>
        <dbReference type="EMBL" id="CAL2103065.1"/>
    </source>
</evidence>
<dbReference type="Gene3D" id="3.40.710.10">
    <property type="entry name" value="DD-peptidase/beta-lactamase superfamily"/>
    <property type="match status" value="1"/>
</dbReference>
<dbReference type="InterPro" id="IPR011990">
    <property type="entry name" value="TPR-like_helical_dom_sf"/>
</dbReference>
<accession>A0ABP1F0N0</accession>
<feature type="domain" description="Beta-lactamase-related" evidence="1">
    <location>
        <begin position="56"/>
        <end position="391"/>
    </location>
</feature>
<name>A0ABP1F0N0_9FLAO</name>
<keyword evidence="3" id="KW-1185">Reference proteome</keyword>
<dbReference type="InterPro" id="IPR001466">
    <property type="entry name" value="Beta-lactam-related"/>
</dbReference>
<organism evidence="2 3">
    <name type="scientific">Tenacibaculum polynesiense</name>
    <dbReference type="NCBI Taxonomy" id="3137857"/>
    <lineage>
        <taxon>Bacteria</taxon>
        <taxon>Pseudomonadati</taxon>
        <taxon>Bacteroidota</taxon>
        <taxon>Flavobacteriia</taxon>
        <taxon>Flavobacteriales</taxon>
        <taxon>Flavobacteriaceae</taxon>
        <taxon>Tenacibaculum</taxon>
    </lineage>
</organism>